<keyword evidence="2" id="KW-1185">Reference proteome</keyword>
<comment type="caution">
    <text evidence="1">The sequence shown here is derived from an EMBL/GenBank/DDBJ whole genome shotgun (WGS) entry which is preliminary data.</text>
</comment>
<name>A0ABR2W9U8_9FUNG</name>
<dbReference type="EMBL" id="JASJQH010006904">
    <property type="protein sequence ID" value="KAK9728064.1"/>
    <property type="molecule type" value="Genomic_DNA"/>
</dbReference>
<reference evidence="1 2" key="1">
    <citation type="submission" date="2023-04" db="EMBL/GenBank/DDBJ databases">
        <title>Genome of Basidiobolus ranarum AG-B5.</title>
        <authorList>
            <person name="Stajich J.E."/>
            <person name="Carter-House D."/>
            <person name="Gryganskyi A."/>
        </authorList>
    </citation>
    <scope>NUCLEOTIDE SEQUENCE [LARGE SCALE GENOMIC DNA]</scope>
    <source>
        <strain evidence="1 2">AG-B5</strain>
    </source>
</reference>
<organism evidence="1 2">
    <name type="scientific">Basidiobolus ranarum</name>
    <dbReference type="NCBI Taxonomy" id="34480"/>
    <lineage>
        <taxon>Eukaryota</taxon>
        <taxon>Fungi</taxon>
        <taxon>Fungi incertae sedis</taxon>
        <taxon>Zoopagomycota</taxon>
        <taxon>Entomophthoromycotina</taxon>
        <taxon>Basidiobolomycetes</taxon>
        <taxon>Basidiobolales</taxon>
        <taxon>Basidiobolaceae</taxon>
        <taxon>Basidiobolus</taxon>
    </lineage>
</organism>
<dbReference type="Proteomes" id="UP001479436">
    <property type="component" value="Unassembled WGS sequence"/>
</dbReference>
<evidence type="ECO:0000313" key="2">
    <source>
        <dbReference type="Proteomes" id="UP001479436"/>
    </source>
</evidence>
<proteinExistence type="predicted"/>
<sequence>METWHFPLSHLKSGAETTSHQSFKQHNEVTYLSPTEFRGPRTHFSRGSALSTYDYANNEEYLAFEQSWDRTHTPFFEVNNSNKLLNSSTPFDNTLWVQDFIDQEIDSEPVCKSLEDLFEESEEFREEWSDEYFTKKANELRQQNACGSRMASYPESLNEAPLEYWDSLKYEGRTSRPAWSWEAVFANKIIRSIPPQSDQLIQTAHHRINLLVNHLIPAKAESHLLE</sequence>
<gene>
    <name evidence="1" type="ORF">K7432_001316</name>
</gene>
<accession>A0ABR2W9U8</accession>
<evidence type="ECO:0000313" key="1">
    <source>
        <dbReference type="EMBL" id="KAK9728064.1"/>
    </source>
</evidence>
<protein>
    <submittedName>
        <fullName evidence="1">Uncharacterized protein</fullName>
    </submittedName>
</protein>